<proteinExistence type="predicted"/>
<organism evidence="1 2">
    <name type="scientific">Mesorhizobium delmotii</name>
    <dbReference type="NCBI Taxonomy" id="1631247"/>
    <lineage>
        <taxon>Bacteria</taxon>
        <taxon>Pseudomonadati</taxon>
        <taxon>Pseudomonadota</taxon>
        <taxon>Alphaproteobacteria</taxon>
        <taxon>Hyphomicrobiales</taxon>
        <taxon>Phyllobacteriaceae</taxon>
        <taxon>Mesorhizobium</taxon>
    </lineage>
</organism>
<accession>A0A2P9ABE2</accession>
<dbReference type="Proteomes" id="UP000245698">
    <property type="component" value="Unassembled WGS sequence"/>
</dbReference>
<reference evidence="2" key="1">
    <citation type="submission" date="2016-12" db="EMBL/GenBank/DDBJ databases">
        <authorList>
            <person name="Brunel B."/>
        </authorList>
    </citation>
    <scope>NUCLEOTIDE SEQUENCE [LARGE SCALE GENOMIC DNA]</scope>
</reference>
<protein>
    <submittedName>
        <fullName evidence="1">Uncharacterized protein</fullName>
    </submittedName>
</protein>
<evidence type="ECO:0000313" key="1">
    <source>
        <dbReference type="EMBL" id="SJM28397.1"/>
    </source>
</evidence>
<dbReference type="EMBL" id="FUIG01000013">
    <property type="protein sequence ID" value="SJM28397.1"/>
    <property type="molecule type" value="Genomic_DNA"/>
</dbReference>
<keyword evidence="2" id="KW-1185">Reference proteome</keyword>
<sequence>MPWAKIRHSAANDSNVFTTDHRRYYALSPLGYFALLART</sequence>
<dbReference type="AlphaFoldDB" id="A0A2P9ABE2"/>
<name>A0A2P9ABE2_9HYPH</name>
<evidence type="ECO:0000313" key="2">
    <source>
        <dbReference type="Proteomes" id="UP000245698"/>
    </source>
</evidence>
<gene>
    <name evidence="1" type="ORF">BQ8482_110327</name>
</gene>